<dbReference type="AlphaFoldDB" id="A0A164DR10"/>
<organism evidence="1 2">
    <name type="scientific">Daphnia magna</name>
    <dbReference type="NCBI Taxonomy" id="35525"/>
    <lineage>
        <taxon>Eukaryota</taxon>
        <taxon>Metazoa</taxon>
        <taxon>Ecdysozoa</taxon>
        <taxon>Arthropoda</taxon>
        <taxon>Crustacea</taxon>
        <taxon>Branchiopoda</taxon>
        <taxon>Diplostraca</taxon>
        <taxon>Cladocera</taxon>
        <taxon>Anomopoda</taxon>
        <taxon>Daphniidae</taxon>
        <taxon>Daphnia</taxon>
    </lineage>
</organism>
<protein>
    <submittedName>
        <fullName evidence="1">Uncharacterized protein</fullName>
    </submittedName>
</protein>
<sequence>MALFVSTLIHWHLDNTQPVCMYAQIWRRVLKCILHHHLTCRFKSTQLARPFKCGSLTRYPRNDPEPGNEE</sequence>
<reference evidence="1 2" key="1">
    <citation type="submission" date="2016-03" db="EMBL/GenBank/DDBJ databases">
        <title>EvidentialGene: Evidence-directed Construction of Genes on Genomes.</title>
        <authorList>
            <person name="Gilbert D.G."/>
            <person name="Choi J.-H."/>
            <person name="Mockaitis K."/>
            <person name="Colbourne J."/>
            <person name="Pfrender M."/>
        </authorList>
    </citation>
    <scope>NUCLEOTIDE SEQUENCE [LARGE SCALE GENOMIC DNA]</scope>
    <source>
        <strain evidence="1 2">Xinb3</strain>
        <tissue evidence="1">Complete organism</tissue>
    </source>
</reference>
<comment type="caution">
    <text evidence="1">The sequence shown here is derived from an EMBL/GenBank/DDBJ whole genome shotgun (WGS) entry which is preliminary data.</text>
</comment>
<evidence type="ECO:0000313" key="1">
    <source>
        <dbReference type="EMBL" id="KZR96031.1"/>
    </source>
</evidence>
<name>A0A164DR10_9CRUS</name>
<dbReference type="EMBL" id="LRGB01026366">
    <property type="protein sequence ID" value="KZR96031.1"/>
    <property type="molecule type" value="Genomic_DNA"/>
</dbReference>
<accession>A0A164DR10</accession>
<keyword evidence="2" id="KW-1185">Reference proteome</keyword>
<proteinExistence type="predicted"/>
<evidence type="ECO:0000313" key="2">
    <source>
        <dbReference type="Proteomes" id="UP000076858"/>
    </source>
</evidence>
<dbReference type="Proteomes" id="UP000076858">
    <property type="component" value="Unassembled WGS sequence"/>
</dbReference>
<gene>
    <name evidence="1" type="ORF">APZ42_009863</name>
</gene>